<dbReference type="Pfam" id="PF13193">
    <property type="entry name" value="AMP-binding_C"/>
    <property type="match status" value="1"/>
</dbReference>
<organism evidence="11 12">
    <name type="scientific">Cupriavidus necator</name>
    <name type="common">Alcaligenes eutrophus</name>
    <name type="synonym">Ralstonia eutropha</name>
    <dbReference type="NCBI Taxonomy" id="106590"/>
    <lineage>
        <taxon>Bacteria</taxon>
        <taxon>Pseudomonadati</taxon>
        <taxon>Pseudomonadota</taxon>
        <taxon>Betaproteobacteria</taxon>
        <taxon>Burkholderiales</taxon>
        <taxon>Burkholderiaceae</taxon>
        <taxon>Cupriavidus</taxon>
    </lineage>
</organism>
<evidence type="ECO:0000256" key="8">
    <source>
        <dbReference type="ARBA" id="ARBA00042773"/>
    </source>
</evidence>
<dbReference type="InterPro" id="IPR000873">
    <property type="entry name" value="AMP-dep_synth/lig_dom"/>
</dbReference>
<proteinExistence type="inferred from homology"/>
<sequence>MSTRHWIQSYGSIPPEINADRFPSVNALLEAAMRQFADKPAFRAFGQVLTYADVDRQSTALAAYLQKVAGVRKGDRVAVMLPNLLAFPLTFIAVTKAGGIQVNVNPQYTARELEHQLNDAGVETIVVYDGATPTLAAVISKTRIKTVITVGLGDGSGATIPGPAVDESLRNAATLPAAIARGATLAFDPVDVSGADLLVLQYTGGTTGLSKGAVLTHRNLVANIEQFRAFMPDVLRRGEETIVTAIPLYHIFALMVNFLTCFSVGAENWLVGNPRDLDALIDVLKAARPTIFVGVTTLYAGLAAHPRLTEVDWSQLKLSAGGGAAVIEVVSDRWKSVTGSFIREGYGLSETSPVVSFNPQSTNGYTGTTGLPVPSTDVKLLDEQDQEVGVGEPGEICVKGPQVMRGYWNKPEANATSFTADGYFRTGDVGVFDAKGLLKIVDRKKDMIIVSGFNVYPNEVEALASSFPGVAECACVGVPDERTGEAVKLYVTRAPGAEVTEDALVAHCRAGMAAYKVPKTILFVDALPKSTVGKILRRELRDAH</sequence>
<dbReference type="PANTHER" id="PTHR43767">
    <property type="entry name" value="LONG-CHAIN-FATTY-ACID--COA LIGASE"/>
    <property type="match status" value="1"/>
</dbReference>
<evidence type="ECO:0000256" key="2">
    <source>
        <dbReference type="ARBA" id="ARBA00005005"/>
    </source>
</evidence>
<dbReference type="InterPro" id="IPR045851">
    <property type="entry name" value="AMP-bd_C_sf"/>
</dbReference>
<evidence type="ECO:0000259" key="10">
    <source>
        <dbReference type="Pfam" id="PF13193"/>
    </source>
</evidence>
<protein>
    <recommendedName>
        <fullName evidence="7">Long-chain-fatty-acid--CoA ligase</fullName>
        <ecNumber evidence="6">6.2.1.3</ecNumber>
    </recommendedName>
    <alternativeName>
        <fullName evidence="8">Long-chain acyl-CoA synthetase</fullName>
    </alternativeName>
</protein>
<keyword evidence="5" id="KW-0472">Membrane</keyword>
<comment type="similarity">
    <text evidence="3">Belongs to the ATP-dependent AMP-binding enzyme family.</text>
</comment>
<dbReference type="PROSITE" id="PS00455">
    <property type="entry name" value="AMP_BINDING"/>
    <property type="match status" value="1"/>
</dbReference>
<dbReference type="Proteomes" id="UP000253501">
    <property type="component" value="Unassembled WGS sequence"/>
</dbReference>
<dbReference type="EC" id="6.2.1.3" evidence="6"/>
<comment type="pathway">
    <text evidence="2">Lipid metabolism; fatty acid beta-oxidation.</text>
</comment>
<feature type="domain" description="AMP-binding enzyme C-terminal" evidence="10">
    <location>
        <begin position="459"/>
        <end position="534"/>
    </location>
</feature>
<evidence type="ECO:0000256" key="6">
    <source>
        <dbReference type="ARBA" id="ARBA00026121"/>
    </source>
</evidence>
<name>A0A367PI65_CUPNE</name>
<evidence type="ECO:0000259" key="9">
    <source>
        <dbReference type="Pfam" id="PF00501"/>
    </source>
</evidence>
<dbReference type="Gene3D" id="3.40.50.12780">
    <property type="entry name" value="N-terminal domain of ligase-like"/>
    <property type="match status" value="1"/>
</dbReference>
<evidence type="ECO:0000313" key="11">
    <source>
        <dbReference type="EMBL" id="RCJ06795.1"/>
    </source>
</evidence>
<comment type="subcellular location">
    <subcellularLocation>
        <location evidence="1">Membrane</location>
        <topology evidence="1">Peripheral membrane protein</topology>
    </subcellularLocation>
</comment>
<evidence type="ECO:0000256" key="7">
    <source>
        <dbReference type="ARBA" id="ARBA00039545"/>
    </source>
</evidence>
<evidence type="ECO:0000256" key="4">
    <source>
        <dbReference type="ARBA" id="ARBA00022598"/>
    </source>
</evidence>
<dbReference type="CDD" id="cd05936">
    <property type="entry name" value="FC-FACS_FadD_like"/>
    <property type="match status" value="1"/>
</dbReference>
<evidence type="ECO:0000313" key="12">
    <source>
        <dbReference type="Proteomes" id="UP000253501"/>
    </source>
</evidence>
<dbReference type="Pfam" id="PF00501">
    <property type="entry name" value="AMP-binding"/>
    <property type="match status" value="1"/>
</dbReference>
<dbReference type="Gene3D" id="3.30.300.30">
    <property type="match status" value="1"/>
</dbReference>
<accession>A0A367PI65</accession>
<comment type="caution">
    <text evidence="11">The sequence shown here is derived from an EMBL/GenBank/DDBJ whole genome shotgun (WGS) entry which is preliminary data.</text>
</comment>
<evidence type="ECO:0000256" key="3">
    <source>
        <dbReference type="ARBA" id="ARBA00006432"/>
    </source>
</evidence>
<reference evidence="11 12" key="1">
    <citation type="submission" date="2018-04" db="EMBL/GenBank/DDBJ databases">
        <title>Cupriavidus necator CR12 genome sequencing and assembly.</title>
        <authorList>
            <person name="Ben Fekih I."/>
            <person name="Mazhar H.S."/>
            <person name="Bello S.K."/>
            <person name="Rensing C."/>
        </authorList>
    </citation>
    <scope>NUCLEOTIDE SEQUENCE [LARGE SCALE GENOMIC DNA]</scope>
    <source>
        <strain evidence="11 12">CR12</strain>
    </source>
</reference>
<dbReference type="SUPFAM" id="SSF56801">
    <property type="entry name" value="Acetyl-CoA synthetase-like"/>
    <property type="match status" value="1"/>
</dbReference>
<dbReference type="InterPro" id="IPR050237">
    <property type="entry name" value="ATP-dep_AMP-bd_enzyme"/>
</dbReference>
<gene>
    <name evidence="11" type="ORF">DDK22_19260</name>
</gene>
<evidence type="ECO:0000256" key="5">
    <source>
        <dbReference type="ARBA" id="ARBA00023136"/>
    </source>
</evidence>
<dbReference type="RefSeq" id="WP_114133316.1">
    <property type="nucleotide sequence ID" value="NZ_CP068435.1"/>
</dbReference>
<keyword evidence="4 11" id="KW-0436">Ligase</keyword>
<dbReference type="InterPro" id="IPR025110">
    <property type="entry name" value="AMP-bd_C"/>
</dbReference>
<dbReference type="FunFam" id="3.40.50.12780:FF:000003">
    <property type="entry name" value="Long-chain-fatty-acid--CoA ligase FadD"/>
    <property type="match status" value="1"/>
</dbReference>
<dbReference type="AlphaFoldDB" id="A0A367PI65"/>
<dbReference type="InterPro" id="IPR042099">
    <property type="entry name" value="ANL_N_sf"/>
</dbReference>
<evidence type="ECO:0000256" key="1">
    <source>
        <dbReference type="ARBA" id="ARBA00004170"/>
    </source>
</evidence>
<dbReference type="GO" id="GO:0004467">
    <property type="term" value="F:long-chain fatty acid-CoA ligase activity"/>
    <property type="evidence" value="ECO:0007669"/>
    <property type="project" value="UniProtKB-EC"/>
</dbReference>
<dbReference type="EMBL" id="QDHA01000044">
    <property type="protein sequence ID" value="RCJ06795.1"/>
    <property type="molecule type" value="Genomic_DNA"/>
</dbReference>
<feature type="domain" description="AMP-dependent synthetase/ligase" evidence="9">
    <location>
        <begin position="30"/>
        <end position="408"/>
    </location>
</feature>
<dbReference type="GO" id="GO:0016020">
    <property type="term" value="C:membrane"/>
    <property type="evidence" value="ECO:0007669"/>
    <property type="project" value="UniProtKB-SubCell"/>
</dbReference>
<dbReference type="PANTHER" id="PTHR43767:SF8">
    <property type="entry name" value="LONG-CHAIN-FATTY-ACID--COA LIGASE"/>
    <property type="match status" value="1"/>
</dbReference>
<dbReference type="InterPro" id="IPR020845">
    <property type="entry name" value="AMP-binding_CS"/>
</dbReference>